<keyword evidence="2" id="KW-0238">DNA-binding</keyword>
<dbReference type="Pfam" id="PF12625">
    <property type="entry name" value="Arabinose_bd"/>
    <property type="match status" value="1"/>
</dbReference>
<proteinExistence type="predicted"/>
<dbReference type="PANTHER" id="PTHR47894">
    <property type="entry name" value="HTH-TYPE TRANSCRIPTIONAL REGULATOR GADX"/>
    <property type="match status" value="1"/>
</dbReference>
<keyword evidence="3" id="KW-0804">Transcription</keyword>
<name>A0A139XED2_9CYAN</name>
<dbReference type="InterPro" id="IPR020449">
    <property type="entry name" value="Tscrpt_reg_AraC-type_HTH"/>
</dbReference>
<dbReference type="EMBL" id="ANNX02000016">
    <property type="protein sequence ID" value="KYC43059.1"/>
    <property type="molecule type" value="Genomic_DNA"/>
</dbReference>
<dbReference type="RefSeq" id="WP_017745224.1">
    <property type="nucleotide sequence ID" value="NZ_KQ976354.1"/>
</dbReference>
<keyword evidence="1" id="KW-0805">Transcription regulation</keyword>
<dbReference type="GO" id="GO:0000976">
    <property type="term" value="F:transcription cis-regulatory region binding"/>
    <property type="evidence" value="ECO:0007669"/>
    <property type="project" value="TreeGrafter"/>
</dbReference>
<keyword evidence="6" id="KW-1185">Reference proteome</keyword>
<dbReference type="SUPFAM" id="SSF46689">
    <property type="entry name" value="Homeodomain-like"/>
    <property type="match status" value="1"/>
</dbReference>
<dbReference type="Pfam" id="PF12833">
    <property type="entry name" value="HTH_18"/>
    <property type="match status" value="1"/>
</dbReference>
<evidence type="ECO:0000256" key="2">
    <source>
        <dbReference type="ARBA" id="ARBA00023125"/>
    </source>
</evidence>
<dbReference type="GO" id="GO:0005829">
    <property type="term" value="C:cytosol"/>
    <property type="evidence" value="ECO:0007669"/>
    <property type="project" value="TreeGrafter"/>
</dbReference>
<evidence type="ECO:0000313" key="5">
    <source>
        <dbReference type="EMBL" id="KYC43059.1"/>
    </source>
</evidence>
<dbReference type="GO" id="GO:0003700">
    <property type="term" value="F:DNA-binding transcription factor activity"/>
    <property type="evidence" value="ECO:0007669"/>
    <property type="project" value="InterPro"/>
</dbReference>
<evidence type="ECO:0000256" key="3">
    <source>
        <dbReference type="ARBA" id="ARBA00023163"/>
    </source>
</evidence>
<protein>
    <submittedName>
        <fullName evidence="5">AraC family transcriptional regulator</fullName>
    </submittedName>
</protein>
<dbReference type="InterPro" id="IPR009057">
    <property type="entry name" value="Homeodomain-like_sf"/>
</dbReference>
<reference evidence="5 6" key="1">
    <citation type="journal article" date="2013" name="Genome Biol. Evol.">
        <title>Genomes of Stigonematalean cyanobacteria (subsection V) and the evolution of oxygenic photosynthesis from prokaryotes to plastids.</title>
        <authorList>
            <person name="Dagan T."/>
            <person name="Roettger M."/>
            <person name="Stucken K."/>
            <person name="Landan G."/>
            <person name="Koch R."/>
            <person name="Major P."/>
            <person name="Gould S.B."/>
            <person name="Goremykin V.V."/>
            <person name="Rippka R."/>
            <person name="Tandeau de Marsac N."/>
            <person name="Gugger M."/>
            <person name="Lockhart P.J."/>
            <person name="Allen J.F."/>
            <person name="Brune I."/>
            <person name="Maus I."/>
            <person name="Puhler A."/>
            <person name="Martin W.F."/>
        </authorList>
    </citation>
    <scope>NUCLEOTIDE SEQUENCE [LARGE SCALE GENOMIC DNA]</scope>
    <source>
        <strain evidence="5 6">PCC 7110</strain>
    </source>
</reference>
<feature type="domain" description="HTH araC/xylS-type" evidence="4">
    <location>
        <begin position="241"/>
        <end position="339"/>
    </location>
</feature>
<dbReference type="InterPro" id="IPR018060">
    <property type="entry name" value="HTH_AraC"/>
</dbReference>
<dbReference type="STRING" id="128403.WA1_13235"/>
<accession>A0A139XED2</accession>
<dbReference type="PANTHER" id="PTHR47894:SF1">
    <property type="entry name" value="HTH-TYPE TRANSCRIPTIONAL REGULATOR VQSM"/>
    <property type="match status" value="1"/>
</dbReference>
<dbReference type="Proteomes" id="UP000076925">
    <property type="component" value="Unassembled WGS sequence"/>
</dbReference>
<organism evidence="5 6">
    <name type="scientific">Scytonema hofmannii PCC 7110</name>
    <dbReference type="NCBI Taxonomy" id="128403"/>
    <lineage>
        <taxon>Bacteria</taxon>
        <taxon>Bacillati</taxon>
        <taxon>Cyanobacteriota</taxon>
        <taxon>Cyanophyceae</taxon>
        <taxon>Nostocales</taxon>
        <taxon>Scytonemataceae</taxon>
        <taxon>Scytonema</taxon>
    </lineage>
</organism>
<dbReference type="AlphaFoldDB" id="A0A139XED2"/>
<dbReference type="InterPro" id="IPR032687">
    <property type="entry name" value="AraC-type_N"/>
</dbReference>
<dbReference type="SMART" id="SM00342">
    <property type="entry name" value="HTH_ARAC"/>
    <property type="match status" value="1"/>
</dbReference>
<dbReference type="Gene3D" id="1.10.10.60">
    <property type="entry name" value="Homeodomain-like"/>
    <property type="match status" value="1"/>
</dbReference>
<evidence type="ECO:0000256" key="1">
    <source>
        <dbReference type="ARBA" id="ARBA00023015"/>
    </source>
</evidence>
<dbReference type="PROSITE" id="PS01124">
    <property type="entry name" value="HTH_ARAC_FAMILY_2"/>
    <property type="match status" value="1"/>
</dbReference>
<sequence>MIKEATFSVYLTRSIVQYAVAKYGVDANSLCAAAGIETTLLNQPDERIPGVLHSAVWREAIQRTGDANLGLHLGEVFNLAAFGIVGYVVVNCQTLEQVLEKLSRYTHLFSQGVYIHFSVSEGLVFCDCDIADDLKNYLLSEPRQAIESTFSSLLTATRVLTGKQLRLQAVWFGYPRPVHTSEHDRIFQTSPQFSMPTNRLIFDANCLNWSVLSANLNLLSVFEQHAEAMLNTMVHQDSYTRQVVQAIAQHLKGELPSIKAIAHSLAISVRQLQRELQAEGKSYQQILDETRKELALRHLKNPNTPIYDIAFLLGFSEPSAFNRAFKRWTGQTPRNYRQDLQ</sequence>
<evidence type="ECO:0000259" key="4">
    <source>
        <dbReference type="PROSITE" id="PS01124"/>
    </source>
</evidence>
<evidence type="ECO:0000313" key="6">
    <source>
        <dbReference type="Proteomes" id="UP000076925"/>
    </source>
</evidence>
<dbReference type="PRINTS" id="PR00032">
    <property type="entry name" value="HTHARAC"/>
</dbReference>
<comment type="caution">
    <text evidence="5">The sequence shown here is derived from an EMBL/GenBank/DDBJ whole genome shotgun (WGS) entry which is preliminary data.</text>
</comment>
<gene>
    <name evidence="5" type="ORF">WA1_13235</name>
</gene>